<organism evidence="1 2">
    <name type="scientific">Pseudidiomarina gelatinasegens</name>
    <dbReference type="NCBI Taxonomy" id="2487740"/>
    <lineage>
        <taxon>Bacteria</taxon>
        <taxon>Pseudomonadati</taxon>
        <taxon>Pseudomonadota</taxon>
        <taxon>Gammaproteobacteria</taxon>
        <taxon>Alteromonadales</taxon>
        <taxon>Idiomarinaceae</taxon>
        <taxon>Pseudidiomarina</taxon>
    </lineage>
</organism>
<sequence>MLWQLAVTPWRWLPMPTCVWGIDCDTGEWLQLADLDQQRWYVQPLSWVTPWGALIILHAPNKPRRWVWLQRSWLGDAAFRRLARFLLRWRQYGRLRLRE</sequence>
<evidence type="ECO:0000313" key="2">
    <source>
        <dbReference type="Proteomes" id="UP000288789"/>
    </source>
</evidence>
<gene>
    <name evidence="1" type="ORF">EGC76_03585</name>
</gene>
<evidence type="ECO:0000313" key="1">
    <source>
        <dbReference type="EMBL" id="RWU12282.1"/>
    </source>
</evidence>
<name>A0A443Z6D5_9GAMM</name>
<dbReference type="AlphaFoldDB" id="A0A443Z6D5"/>
<reference evidence="1 2" key="1">
    <citation type="submission" date="2018-12" db="EMBL/GenBank/DDBJ databases">
        <authorList>
            <person name="Li A."/>
            <person name="Zhang M."/>
            <person name="Zhu H."/>
        </authorList>
    </citation>
    <scope>NUCLEOTIDE SEQUENCE [LARGE SCALE GENOMIC DNA]</scope>
    <source>
        <strain evidence="1 2">R04H25</strain>
    </source>
</reference>
<dbReference type="RefSeq" id="WP_128351648.1">
    <property type="nucleotide sequence ID" value="NZ_CAXBCQ010000017.1"/>
</dbReference>
<dbReference type="Proteomes" id="UP000288789">
    <property type="component" value="Unassembled WGS sequence"/>
</dbReference>
<comment type="caution">
    <text evidence="1">The sequence shown here is derived from an EMBL/GenBank/DDBJ whole genome shotgun (WGS) entry which is preliminary data.</text>
</comment>
<accession>A0A443Z6D5</accession>
<protein>
    <submittedName>
        <fullName evidence="1">Uncharacterized protein</fullName>
    </submittedName>
</protein>
<proteinExistence type="predicted"/>
<dbReference type="EMBL" id="RSFE01000002">
    <property type="protein sequence ID" value="RWU12282.1"/>
    <property type="molecule type" value="Genomic_DNA"/>
</dbReference>
<dbReference type="OrthoDB" id="6241082at2"/>
<keyword evidence="2" id="KW-1185">Reference proteome</keyword>